<dbReference type="PROSITE" id="PS50927">
    <property type="entry name" value="BULB_LECTIN"/>
    <property type="match status" value="1"/>
</dbReference>
<feature type="domain" description="Bulb-type lectin" evidence="2">
    <location>
        <begin position="121"/>
        <end position="230"/>
    </location>
</feature>
<evidence type="ECO:0000259" key="2">
    <source>
        <dbReference type="PROSITE" id="PS50927"/>
    </source>
</evidence>
<comment type="caution">
    <text evidence="3">The sequence shown here is derived from an EMBL/GenBank/DDBJ whole genome shotgun (WGS) entry which is preliminary data.</text>
</comment>
<proteinExistence type="predicted"/>
<protein>
    <recommendedName>
        <fullName evidence="2">Bulb-type lectin domain-containing protein</fullName>
    </recommendedName>
</protein>
<feature type="chain" id="PRO_5032389831" description="Bulb-type lectin domain-containing protein" evidence="1">
    <location>
        <begin position="21"/>
        <end position="232"/>
    </location>
</feature>
<evidence type="ECO:0000313" key="3">
    <source>
        <dbReference type="EMBL" id="KAG0463785.1"/>
    </source>
</evidence>
<sequence length="232" mass="25052">MMANLIALLSLFFLLPLSIAAERNLLVTGDVLPTGGRISHLSTIFAGAKNSTLTLTDHGQLLIRSSDGFAVWSSPPGPKKGSYAAILGPDGQVKVFGPAIWWTPPLSSSSSTSAVVKARHRNLLFSSQVLCDGSKLGSGDYSMEVTEECNLEFRKAAEVVWESGTKGKGRDCFLRLDHRGRLALLDDRFKLVWMSTKAAPVDGHFVLVVRFPGQAVVYGPTIWSTSRYGPDG</sequence>
<evidence type="ECO:0000313" key="4">
    <source>
        <dbReference type="Proteomes" id="UP000636800"/>
    </source>
</evidence>
<gene>
    <name evidence="3" type="ORF">HPP92_019854</name>
</gene>
<keyword evidence="1" id="KW-0732">Signal</keyword>
<dbReference type="InterPro" id="IPR036426">
    <property type="entry name" value="Bulb-type_lectin_dom_sf"/>
</dbReference>
<dbReference type="Proteomes" id="UP000636800">
    <property type="component" value="Chromosome 10"/>
</dbReference>
<keyword evidence="4" id="KW-1185">Reference proteome</keyword>
<dbReference type="Gene3D" id="2.90.10.10">
    <property type="entry name" value="Bulb-type lectin domain"/>
    <property type="match status" value="2"/>
</dbReference>
<dbReference type="GO" id="GO:0051707">
    <property type="term" value="P:response to other organism"/>
    <property type="evidence" value="ECO:0007669"/>
    <property type="project" value="UniProtKB-ARBA"/>
</dbReference>
<evidence type="ECO:0000256" key="1">
    <source>
        <dbReference type="SAM" id="SignalP"/>
    </source>
</evidence>
<dbReference type="SUPFAM" id="SSF51110">
    <property type="entry name" value="alpha-D-mannose-specific plant lectins"/>
    <property type="match status" value="2"/>
</dbReference>
<dbReference type="OrthoDB" id="736963at2759"/>
<dbReference type="AlphaFoldDB" id="A0A835Q3Z7"/>
<dbReference type="InterPro" id="IPR001480">
    <property type="entry name" value="Bulb-type_lectin_dom"/>
</dbReference>
<name>A0A835Q3Z7_VANPL</name>
<organism evidence="3 4">
    <name type="scientific">Vanilla planifolia</name>
    <name type="common">Vanilla</name>
    <dbReference type="NCBI Taxonomy" id="51239"/>
    <lineage>
        <taxon>Eukaryota</taxon>
        <taxon>Viridiplantae</taxon>
        <taxon>Streptophyta</taxon>
        <taxon>Embryophyta</taxon>
        <taxon>Tracheophyta</taxon>
        <taxon>Spermatophyta</taxon>
        <taxon>Magnoliopsida</taxon>
        <taxon>Liliopsida</taxon>
        <taxon>Asparagales</taxon>
        <taxon>Orchidaceae</taxon>
        <taxon>Vanilloideae</taxon>
        <taxon>Vanilleae</taxon>
        <taxon>Vanilla</taxon>
    </lineage>
</organism>
<dbReference type="EMBL" id="JADCNL010000010">
    <property type="protein sequence ID" value="KAG0463785.1"/>
    <property type="molecule type" value="Genomic_DNA"/>
</dbReference>
<reference evidence="3 4" key="1">
    <citation type="journal article" date="2020" name="Nat. Food">
        <title>A phased Vanilla planifolia genome enables genetic improvement of flavour and production.</title>
        <authorList>
            <person name="Hasing T."/>
            <person name="Tang H."/>
            <person name="Brym M."/>
            <person name="Khazi F."/>
            <person name="Huang T."/>
            <person name="Chambers A.H."/>
        </authorList>
    </citation>
    <scope>NUCLEOTIDE SEQUENCE [LARGE SCALE GENOMIC DNA]</scope>
    <source>
        <tissue evidence="3">Leaf</tissue>
    </source>
</reference>
<feature type="signal peptide" evidence="1">
    <location>
        <begin position="1"/>
        <end position="20"/>
    </location>
</feature>
<accession>A0A835Q3Z7</accession>
<dbReference type="SMART" id="SM00108">
    <property type="entry name" value="B_lectin"/>
    <property type="match status" value="2"/>
</dbReference>